<sequence length="822" mass="90770">MVSSTVIVNSPGFTRGGFLPGNPGWIDGCAGVFVEALGRLVSRDWLHGIIPWWNPYSGVGMPLAGEYQPAAFFLPFVLYLALPNGLLLMKCTLQIIAGLATYSLLKKIKIDPRVALVGGLLYAFNGTYAWASDGPSEPLAFLPLALYGVECAREGRWGWLAVGLSYLMLAGFPETAYLLGLLVLSWAILRFFQVHEHKARYVKNIIVAGAVAGLIASPQLLSFATYLPYADIGSHAGLNDGALPPEAWSMLFFPYINGTFFYASQFDAWYSLGGFLGVILPFCALLSLGGRKDARLRWLLFGVAILFIGKQGNLAPFVWIVDHVPEAAHTVFYRLCEPVIEASLIFLTCFALDDIFNGYWKKNKYVLILLSIFTTLLGVIIYLDIPMIKNIYPNSYGPISSIQYSVGSIVLGLVSLSILSVLYLKKVSPKAIAFYIVFVSVVLFAFPLLSARVQRPLDTAFLQTLRDETKDFQRFATLGPVEPNYGAYFGIPSINFNAIPTPQNWIHRLRKDFGNGLDPVTFDGLFPQDSSGGPFLQHAALFRPQVFEAFAVSALVTQHDGLMVAPYVTEGRSGDGRALTPEKPSIVFDIRRWKRLSAQKIALQLGTYFHQSNGVLELSFCSAVACADGRLELKNANDNAFTTLNLDKPIPDQAERLSISLSGATQGVMLWGSAQKGEFWPSLKVEPVEAEKELVLVKRGEIGDIYRFRNPAPYFAVDPACNAQFKTRETLVVSCSKPAQLVRHELMMPGWSVTVNGRGQAIENYDGIFQKILLSEGRNAVTFHFEPPFAKFSFLLSFCGLVAVFLAFWRHNKPRKAGMDPL</sequence>
<dbReference type="PANTHER" id="PTHR38454:SF1">
    <property type="entry name" value="INTEGRAL MEMBRANE PROTEIN"/>
    <property type="match status" value="1"/>
</dbReference>
<feature type="transmembrane region" description="Helical" evidence="1">
    <location>
        <begin position="789"/>
        <end position="809"/>
    </location>
</feature>
<keyword evidence="3" id="KW-1185">Reference proteome</keyword>
<organism evidence="2 3">
    <name type="scientific">Neokomagataea tanensis</name>
    <dbReference type="NCBI Taxonomy" id="661191"/>
    <lineage>
        <taxon>Bacteria</taxon>
        <taxon>Pseudomonadati</taxon>
        <taxon>Pseudomonadota</taxon>
        <taxon>Alphaproteobacteria</taxon>
        <taxon>Acetobacterales</taxon>
        <taxon>Acetobacteraceae</taxon>
        <taxon>Neokomagataea</taxon>
    </lineage>
</organism>
<proteinExistence type="predicted"/>
<feature type="transmembrane region" description="Helical" evidence="1">
    <location>
        <begin position="76"/>
        <end position="102"/>
    </location>
</feature>
<feature type="transmembrane region" description="Helical" evidence="1">
    <location>
        <begin position="298"/>
        <end position="319"/>
    </location>
</feature>
<evidence type="ECO:0000256" key="1">
    <source>
        <dbReference type="SAM" id="Phobius"/>
    </source>
</evidence>
<feature type="transmembrane region" description="Helical" evidence="1">
    <location>
        <begin position="431"/>
        <end position="449"/>
    </location>
</feature>
<dbReference type="KEGG" id="ntn:D5366_02795"/>
<keyword evidence="1" id="KW-0812">Transmembrane</keyword>
<evidence type="ECO:0000313" key="3">
    <source>
        <dbReference type="Proteomes" id="UP000317214"/>
    </source>
</evidence>
<name>A0A4Y6V4T8_9PROT</name>
<feature type="transmembrane region" description="Helical" evidence="1">
    <location>
        <begin position="331"/>
        <end position="353"/>
    </location>
</feature>
<gene>
    <name evidence="2" type="ORF">D5366_02795</name>
</gene>
<accession>A0A4Y6V4T8</accession>
<feature type="transmembrane region" description="Helical" evidence="1">
    <location>
        <begin position="268"/>
        <end position="286"/>
    </location>
</feature>
<dbReference type="OrthoDB" id="5139172at2"/>
<dbReference type="Proteomes" id="UP000317214">
    <property type="component" value="Chromosome"/>
</dbReference>
<dbReference type="InterPro" id="IPR018580">
    <property type="entry name" value="Uncharacterised_YfhO"/>
</dbReference>
<evidence type="ECO:0008006" key="4">
    <source>
        <dbReference type="Google" id="ProtNLM"/>
    </source>
</evidence>
<keyword evidence="1" id="KW-0472">Membrane</keyword>
<dbReference type="EMBL" id="CP032485">
    <property type="protein sequence ID" value="QDH24364.1"/>
    <property type="molecule type" value="Genomic_DNA"/>
</dbReference>
<dbReference type="AlphaFoldDB" id="A0A4Y6V4T8"/>
<feature type="transmembrane region" description="Helical" evidence="1">
    <location>
        <begin position="114"/>
        <end position="131"/>
    </location>
</feature>
<feature type="transmembrane region" description="Helical" evidence="1">
    <location>
        <begin position="365"/>
        <end position="383"/>
    </location>
</feature>
<reference evidence="2 3" key="1">
    <citation type="submission" date="2018-09" db="EMBL/GenBank/DDBJ databases">
        <title>The complete genome sequence of Neokomagataea tanensis NBRC 106556(T).</title>
        <authorList>
            <person name="Chua K.-O."/>
            <person name="See-Too W.-S."/>
            <person name="Hong K.-W."/>
            <person name="Yin W.-F."/>
            <person name="Chan K.-G."/>
        </authorList>
    </citation>
    <scope>NUCLEOTIDE SEQUENCE [LARGE SCALE GENOMIC DNA]</scope>
    <source>
        <strain evidence="3">AH13 \ NBRC 106556</strain>
    </source>
</reference>
<protein>
    <recommendedName>
        <fullName evidence="4">YfhO family protein</fullName>
    </recommendedName>
</protein>
<feature type="transmembrane region" description="Helical" evidence="1">
    <location>
        <begin position="403"/>
        <end position="424"/>
    </location>
</feature>
<feature type="transmembrane region" description="Helical" evidence="1">
    <location>
        <begin position="166"/>
        <end position="189"/>
    </location>
</feature>
<keyword evidence="1" id="KW-1133">Transmembrane helix</keyword>
<feature type="transmembrane region" description="Helical" evidence="1">
    <location>
        <begin position="201"/>
        <end position="221"/>
    </location>
</feature>
<dbReference type="PANTHER" id="PTHR38454">
    <property type="entry name" value="INTEGRAL MEMBRANE PROTEIN-RELATED"/>
    <property type="match status" value="1"/>
</dbReference>
<evidence type="ECO:0000313" key="2">
    <source>
        <dbReference type="EMBL" id="QDH24364.1"/>
    </source>
</evidence>
<dbReference type="RefSeq" id="WP_141492203.1">
    <property type="nucleotide sequence ID" value="NZ_CP032485.1"/>
</dbReference>